<name>A0A4C1S7L6_EUMVA</name>
<organism evidence="2 3">
    <name type="scientific">Eumeta variegata</name>
    <name type="common">Bagworm moth</name>
    <name type="synonym">Eumeta japonica</name>
    <dbReference type="NCBI Taxonomy" id="151549"/>
    <lineage>
        <taxon>Eukaryota</taxon>
        <taxon>Metazoa</taxon>
        <taxon>Ecdysozoa</taxon>
        <taxon>Arthropoda</taxon>
        <taxon>Hexapoda</taxon>
        <taxon>Insecta</taxon>
        <taxon>Pterygota</taxon>
        <taxon>Neoptera</taxon>
        <taxon>Endopterygota</taxon>
        <taxon>Lepidoptera</taxon>
        <taxon>Glossata</taxon>
        <taxon>Ditrysia</taxon>
        <taxon>Tineoidea</taxon>
        <taxon>Psychidae</taxon>
        <taxon>Oiketicinae</taxon>
        <taxon>Eumeta</taxon>
    </lineage>
</organism>
<keyword evidence="3" id="KW-1185">Reference proteome</keyword>
<evidence type="ECO:0000313" key="3">
    <source>
        <dbReference type="Proteomes" id="UP000299102"/>
    </source>
</evidence>
<dbReference type="EMBL" id="BGZK01000001">
    <property type="protein sequence ID" value="GBO98342.1"/>
    <property type="molecule type" value="Genomic_DNA"/>
</dbReference>
<evidence type="ECO:0000313" key="2">
    <source>
        <dbReference type="EMBL" id="GBO98342.1"/>
    </source>
</evidence>
<feature type="region of interest" description="Disordered" evidence="1">
    <location>
        <begin position="84"/>
        <end position="107"/>
    </location>
</feature>
<gene>
    <name evidence="2" type="ORF">EVAR_23_1</name>
</gene>
<dbReference type="AlphaFoldDB" id="A0A4C1S7L6"/>
<dbReference type="Proteomes" id="UP000299102">
    <property type="component" value="Unassembled WGS sequence"/>
</dbReference>
<sequence>MELCHIDLIGRNHADLGTVANVVSMTRLHRHDRAIGFIYTRPSFYLKLRGSDFEPFTLTLCGFRLNDIRNRRLSTLSEVGSERLATESHRSIRQRSEDTNPVSISSKPMVSNTTIAVGFME</sequence>
<comment type="caution">
    <text evidence="2">The sequence shown here is derived from an EMBL/GenBank/DDBJ whole genome shotgun (WGS) entry which is preliminary data.</text>
</comment>
<proteinExistence type="predicted"/>
<protein>
    <submittedName>
        <fullName evidence="2">Uncharacterized protein</fullName>
    </submittedName>
</protein>
<reference evidence="2 3" key="1">
    <citation type="journal article" date="2019" name="Commun. Biol.">
        <title>The bagworm genome reveals a unique fibroin gene that provides high tensile strength.</title>
        <authorList>
            <person name="Kono N."/>
            <person name="Nakamura H."/>
            <person name="Ohtoshi R."/>
            <person name="Tomita M."/>
            <person name="Numata K."/>
            <person name="Arakawa K."/>
        </authorList>
    </citation>
    <scope>NUCLEOTIDE SEQUENCE [LARGE SCALE GENOMIC DNA]</scope>
</reference>
<feature type="compositionally biased region" description="Basic and acidic residues" evidence="1">
    <location>
        <begin position="84"/>
        <end position="98"/>
    </location>
</feature>
<accession>A0A4C1S7L6</accession>
<evidence type="ECO:0000256" key="1">
    <source>
        <dbReference type="SAM" id="MobiDB-lite"/>
    </source>
</evidence>